<dbReference type="PANTHER" id="PTHR37427">
    <property type="entry name" value="PROTEIN CBG20963-RELATED"/>
    <property type="match status" value="1"/>
</dbReference>
<accession>A0A1I7Y595</accession>
<proteinExistence type="predicted"/>
<reference evidence="2" key="1">
    <citation type="submission" date="2016-11" db="UniProtKB">
        <authorList>
            <consortium name="WormBaseParasite"/>
        </authorList>
    </citation>
    <scope>IDENTIFICATION</scope>
</reference>
<dbReference type="PANTHER" id="PTHR37427:SF2">
    <property type="entry name" value="SECRETED PROTEIN"/>
    <property type="match status" value="1"/>
</dbReference>
<dbReference type="WBParaSite" id="L893_g12750.t2">
    <property type="protein sequence ID" value="L893_g12750.t2"/>
    <property type="gene ID" value="L893_g12750"/>
</dbReference>
<name>A0A1I7Y595_9BILA</name>
<organism evidence="1 2">
    <name type="scientific">Steinernema glaseri</name>
    <dbReference type="NCBI Taxonomy" id="37863"/>
    <lineage>
        <taxon>Eukaryota</taxon>
        <taxon>Metazoa</taxon>
        <taxon>Ecdysozoa</taxon>
        <taxon>Nematoda</taxon>
        <taxon>Chromadorea</taxon>
        <taxon>Rhabditida</taxon>
        <taxon>Tylenchina</taxon>
        <taxon>Panagrolaimomorpha</taxon>
        <taxon>Strongyloidoidea</taxon>
        <taxon>Steinernematidae</taxon>
        <taxon>Steinernema</taxon>
    </lineage>
</organism>
<evidence type="ECO:0000313" key="1">
    <source>
        <dbReference type="Proteomes" id="UP000095287"/>
    </source>
</evidence>
<evidence type="ECO:0000313" key="2">
    <source>
        <dbReference type="WBParaSite" id="L893_g12750.t2"/>
    </source>
</evidence>
<dbReference type="Proteomes" id="UP000095287">
    <property type="component" value="Unplaced"/>
</dbReference>
<keyword evidence="1" id="KW-1185">Reference proteome</keyword>
<dbReference type="AlphaFoldDB" id="A0A1I7Y595"/>
<sequence>MQVATRATLSENRLIRGLDPLSHCYPLLLPMSVQVLLLLATLFSIVSSCDLNVTFIAFTSKPVFFQVKSFDGSLSQLYHFEKNQQEQKLRLKGEDCALHTTEVSTYKDVDGVKGPLVHNTMSLLEGTGTVTYWVTDDLWARMVSRTGVLCAIECGGRG</sequence>
<protein>
    <submittedName>
        <fullName evidence="2">NTR domain-containing protein</fullName>
    </submittedName>
</protein>